<evidence type="ECO:0000259" key="6">
    <source>
        <dbReference type="Pfam" id="PF00905"/>
    </source>
</evidence>
<keyword evidence="8" id="KW-0132">Cell division</keyword>
<dbReference type="PANTHER" id="PTHR30627">
    <property type="entry name" value="PEPTIDOGLYCAN D,D-TRANSPEPTIDASE"/>
    <property type="match status" value="1"/>
</dbReference>
<proteinExistence type="inferred from homology"/>
<organism evidence="8 9">
    <name type="scientific">Microbacterium amylolyticum</name>
    <dbReference type="NCBI Taxonomy" id="936337"/>
    <lineage>
        <taxon>Bacteria</taxon>
        <taxon>Bacillati</taxon>
        <taxon>Actinomycetota</taxon>
        <taxon>Actinomycetes</taxon>
        <taxon>Micrococcales</taxon>
        <taxon>Microbacteriaceae</taxon>
        <taxon>Microbacterium</taxon>
    </lineage>
</organism>
<feature type="domain" description="Penicillin-binding protein dimerisation" evidence="7">
    <location>
        <begin position="134"/>
        <end position="293"/>
    </location>
</feature>
<evidence type="ECO:0000256" key="3">
    <source>
        <dbReference type="ARBA" id="ARBA00023136"/>
    </source>
</evidence>
<evidence type="ECO:0000313" key="8">
    <source>
        <dbReference type="EMBL" id="MBP2437665.1"/>
    </source>
</evidence>
<dbReference type="InterPro" id="IPR012338">
    <property type="entry name" value="Beta-lactam/transpept-like"/>
</dbReference>
<dbReference type="InterPro" id="IPR036138">
    <property type="entry name" value="PBP_dimer_sf"/>
</dbReference>
<dbReference type="PROSITE" id="PS51257">
    <property type="entry name" value="PROKAR_LIPOPROTEIN"/>
    <property type="match status" value="1"/>
</dbReference>
<sequence>MTKMLRATALLTVSALGLAACSAGDDGLDDAVSSLETALESRVLETYPEFADVIEPLAEFPLTVTAGEVERGDDDDATVPLTWVWDIDGHEWTYETAATLRFDSDAEVWSVDADPALIADDLTADESLAVSYVAPDRAEIIGADEEVLVTERPVGRYGLDKSWIDDDHVAESAAAVAEAVDIDVDDFVARAENMGDMAFVEAIVLRPHDAEERVANDFLEIPGANVIETTMMLAPTSSFAREILGVVGEATAEIIDGSDGEIRTGDIVGLSGLQARYDEDLRGARGITIAAVVDDEDAEPRVLAEWDATPADPLQITLNSGLQQWAESVLGGTGSASALVVIDPATGDILAAANRETGGFDAATSGRYAPGSTYKVVTALALLRSGLSPDDTVTCSPELTVDGYTFHNHDGYPADALGEITLREAIAQSCNTALIGERDRISDADLREAAEALGIAGPDDATSETQRAANLIGQGVVTATPREMATVAASVAGGRTVSSHILADSAEQPASTLSEQEAAQLHELMRTAVTEGSANLLAHLDPPVSAKTGTAEHGEPGEDGQLPTHAWMIGFSEGMAVAVFVEEGESGSSVAGPLMEAFFAGA</sequence>
<dbReference type="PANTHER" id="PTHR30627:SF24">
    <property type="entry name" value="PENICILLIN-BINDING PROTEIN 4B"/>
    <property type="match status" value="1"/>
</dbReference>
<dbReference type="Gene3D" id="3.90.1310.10">
    <property type="entry name" value="Penicillin-binding protein 2a (Domain 2)"/>
    <property type="match status" value="1"/>
</dbReference>
<dbReference type="Pfam" id="PF00905">
    <property type="entry name" value="Transpeptidase"/>
    <property type="match status" value="1"/>
</dbReference>
<dbReference type="Proteomes" id="UP001519362">
    <property type="component" value="Unassembled WGS sequence"/>
</dbReference>
<dbReference type="InterPro" id="IPR050515">
    <property type="entry name" value="Beta-lactam/transpept"/>
</dbReference>
<dbReference type="SUPFAM" id="SSF56519">
    <property type="entry name" value="Penicillin binding protein dimerisation domain"/>
    <property type="match status" value="1"/>
</dbReference>
<evidence type="ECO:0000259" key="7">
    <source>
        <dbReference type="Pfam" id="PF03717"/>
    </source>
</evidence>
<feature type="domain" description="Penicillin-binding protein transpeptidase" evidence="6">
    <location>
        <begin position="339"/>
        <end position="598"/>
    </location>
</feature>
<keyword evidence="3" id="KW-0472">Membrane</keyword>
<keyword evidence="9" id="KW-1185">Reference proteome</keyword>
<feature type="signal peptide" evidence="5">
    <location>
        <begin position="1"/>
        <end position="19"/>
    </location>
</feature>
<feature type="chain" id="PRO_5047408532" evidence="5">
    <location>
        <begin position="20"/>
        <end position="602"/>
    </location>
</feature>
<gene>
    <name evidence="8" type="ORF">JOF34_002251</name>
</gene>
<evidence type="ECO:0000256" key="1">
    <source>
        <dbReference type="ARBA" id="ARBA00004370"/>
    </source>
</evidence>
<accession>A0ABS4ZK45</accession>
<dbReference type="Gene3D" id="3.40.710.10">
    <property type="entry name" value="DD-peptidase/beta-lactamase superfamily"/>
    <property type="match status" value="1"/>
</dbReference>
<keyword evidence="5" id="KW-0732">Signal</keyword>
<comment type="similarity">
    <text evidence="2">Belongs to the transpeptidase family.</text>
</comment>
<dbReference type="GO" id="GO:0051301">
    <property type="term" value="P:cell division"/>
    <property type="evidence" value="ECO:0007669"/>
    <property type="project" value="UniProtKB-KW"/>
</dbReference>
<evidence type="ECO:0000313" key="9">
    <source>
        <dbReference type="Proteomes" id="UP001519362"/>
    </source>
</evidence>
<name>A0ABS4ZK45_9MICO</name>
<comment type="subcellular location">
    <subcellularLocation>
        <location evidence="1">Membrane</location>
    </subcellularLocation>
</comment>
<reference evidence="8 9" key="1">
    <citation type="submission" date="2021-03" db="EMBL/GenBank/DDBJ databases">
        <title>Sequencing the genomes of 1000 actinobacteria strains.</title>
        <authorList>
            <person name="Klenk H.-P."/>
        </authorList>
    </citation>
    <scope>NUCLEOTIDE SEQUENCE [LARGE SCALE GENOMIC DNA]</scope>
    <source>
        <strain evidence="8 9">DSM 24221</strain>
    </source>
</reference>
<dbReference type="SUPFAM" id="SSF56601">
    <property type="entry name" value="beta-lactamase/transpeptidase-like"/>
    <property type="match status" value="1"/>
</dbReference>
<evidence type="ECO:0000256" key="4">
    <source>
        <dbReference type="SAM" id="MobiDB-lite"/>
    </source>
</evidence>
<dbReference type="Pfam" id="PF03717">
    <property type="entry name" value="PBP_dimer"/>
    <property type="match status" value="1"/>
</dbReference>
<evidence type="ECO:0000256" key="2">
    <source>
        <dbReference type="ARBA" id="ARBA00007171"/>
    </source>
</evidence>
<keyword evidence="8" id="KW-0131">Cell cycle</keyword>
<evidence type="ECO:0000256" key="5">
    <source>
        <dbReference type="SAM" id="SignalP"/>
    </source>
</evidence>
<feature type="region of interest" description="Disordered" evidence="4">
    <location>
        <begin position="543"/>
        <end position="562"/>
    </location>
</feature>
<comment type="caution">
    <text evidence="8">The sequence shown here is derived from an EMBL/GenBank/DDBJ whole genome shotgun (WGS) entry which is preliminary data.</text>
</comment>
<protein>
    <submittedName>
        <fullName evidence="8">Cell division protein FtsI/penicillin-binding protein 2</fullName>
    </submittedName>
</protein>
<dbReference type="InterPro" id="IPR001460">
    <property type="entry name" value="PCN-bd_Tpept"/>
</dbReference>
<dbReference type="EMBL" id="JAGIOL010000001">
    <property type="protein sequence ID" value="MBP2437665.1"/>
    <property type="molecule type" value="Genomic_DNA"/>
</dbReference>
<dbReference type="InterPro" id="IPR005311">
    <property type="entry name" value="PBP_dimer"/>
</dbReference>